<dbReference type="RefSeq" id="WP_278216234.1">
    <property type="nucleotide sequence ID" value="NZ_JAOWLP010000005.1"/>
</dbReference>
<proteinExistence type="predicted"/>
<sequence length="438" mass="47029">MKITKVIAGVAVTTAAITLLAACGTSAKNATNSSKNSKQITVWAWDDTYNVPAVKDAAKIYGGKNVKVISMSQDDIVQKLNTAMASGNTKGLPNIVLIEDYRIQGYLKSYQKDFEPLTTIVDKDNFASYKFAVNSVGKTIYGVPFDSGVTGNFYRTDVLKEAGYTADDVKNLNWDQFIQVAKDVKAKTGKALIAANPSDLGFVRVIMQEAGTWYTGKDGKTVTIADNKPLAYAMNLYATLIKDGLAEKVSDWTSGQKAVQNGSAVSAPTGSWYSSTIQAAKDQSGKWAIAPIPALPESLGGQSGKTYASNSGGAGWYVLKSGTSSQTDYAKKFLEKTFASDSDLMGTLATKIGLVSTMKSAVDTSVYQAPSSFYGGQKVMEDFSHWTQAIPQVNYGDQTYAIESTMTGALQDMINGKDETTVLKNYQKQIESQVATAK</sequence>
<name>A0A9X4NCD5_9LACT</name>
<reference evidence="2" key="1">
    <citation type="submission" date="2022-10" db="EMBL/GenBank/DDBJ databases">
        <authorList>
            <person name="Turner M.S."/>
            <person name="Huang W."/>
        </authorList>
    </citation>
    <scope>NUCLEOTIDE SEQUENCE</scope>
    <source>
        <strain evidence="2">581</strain>
    </source>
</reference>
<dbReference type="Gene3D" id="3.40.190.10">
    <property type="entry name" value="Periplasmic binding protein-like II"/>
    <property type="match status" value="1"/>
</dbReference>
<dbReference type="InterPro" id="IPR050490">
    <property type="entry name" value="Bact_solute-bd_prot1"/>
</dbReference>
<evidence type="ECO:0000256" key="1">
    <source>
        <dbReference type="SAM" id="SignalP"/>
    </source>
</evidence>
<organism evidence="2 3">
    <name type="scientific">Lactococcus lactis</name>
    <dbReference type="NCBI Taxonomy" id="1358"/>
    <lineage>
        <taxon>Bacteria</taxon>
        <taxon>Bacillati</taxon>
        <taxon>Bacillota</taxon>
        <taxon>Bacilli</taxon>
        <taxon>Lactobacillales</taxon>
        <taxon>Streptococcaceae</taxon>
        <taxon>Lactococcus</taxon>
    </lineage>
</organism>
<accession>A0A9X4NCD5</accession>
<dbReference type="Proteomes" id="UP001152656">
    <property type="component" value="Unassembled WGS sequence"/>
</dbReference>
<protein>
    <submittedName>
        <fullName evidence="2">Extracellular solute-binding protein</fullName>
    </submittedName>
</protein>
<dbReference type="InterPro" id="IPR006059">
    <property type="entry name" value="SBP"/>
</dbReference>
<dbReference type="AlphaFoldDB" id="A0A9X4NCD5"/>
<dbReference type="PANTHER" id="PTHR43649:SF32">
    <property type="entry name" value="SUGAR BINDING SECRETED PROTEIN"/>
    <property type="match status" value="1"/>
</dbReference>
<dbReference type="PANTHER" id="PTHR43649">
    <property type="entry name" value="ARABINOSE-BINDING PROTEIN-RELATED"/>
    <property type="match status" value="1"/>
</dbReference>
<gene>
    <name evidence="2" type="ORF">OGZ39_07155</name>
</gene>
<comment type="caution">
    <text evidence="2">The sequence shown here is derived from an EMBL/GenBank/DDBJ whole genome shotgun (WGS) entry which is preliminary data.</text>
</comment>
<keyword evidence="1" id="KW-0732">Signal</keyword>
<dbReference type="Pfam" id="PF13416">
    <property type="entry name" value="SBP_bac_8"/>
    <property type="match status" value="1"/>
</dbReference>
<evidence type="ECO:0000313" key="3">
    <source>
        <dbReference type="Proteomes" id="UP001152656"/>
    </source>
</evidence>
<feature type="chain" id="PRO_5040788034" evidence="1">
    <location>
        <begin position="22"/>
        <end position="438"/>
    </location>
</feature>
<evidence type="ECO:0000313" key="2">
    <source>
        <dbReference type="EMBL" id="MDG4981433.1"/>
    </source>
</evidence>
<feature type="signal peptide" evidence="1">
    <location>
        <begin position="1"/>
        <end position="21"/>
    </location>
</feature>
<dbReference type="EMBL" id="JAOWLP010000005">
    <property type="protein sequence ID" value="MDG4981433.1"/>
    <property type="molecule type" value="Genomic_DNA"/>
</dbReference>
<dbReference type="PROSITE" id="PS51257">
    <property type="entry name" value="PROKAR_LIPOPROTEIN"/>
    <property type="match status" value="1"/>
</dbReference>
<reference evidence="2" key="2">
    <citation type="journal article" date="2023" name="Food Microbiol.">
        <title>Evaluation of the fermentation potential of lactic acid bacteria isolated from herbs, fruits and vegetables as starter cultures in nut-based milk alternatives.</title>
        <authorList>
            <person name="Huang W."/>
            <person name="Dong A."/>
            <person name="Pham H.T."/>
            <person name="Zhou C."/>
            <person name="Huo Z."/>
            <person name="Watjen A.P."/>
            <person name="Prakash S."/>
            <person name="Bang-Berthelsen C.H."/>
            <person name="Turner M.S."/>
        </authorList>
    </citation>
    <scope>NUCLEOTIDE SEQUENCE</scope>
    <source>
        <strain evidence="2">581</strain>
    </source>
</reference>
<dbReference type="SUPFAM" id="SSF53850">
    <property type="entry name" value="Periplasmic binding protein-like II"/>
    <property type="match status" value="1"/>
</dbReference>